<evidence type="ECO:0000256" key="13">
    <source>
        <dbReference type="ARBA" id="ARBA00022993"/>
    </source>
</evidence>
<evidence type="ECO:0000256" key="3">
    <source>
        <dbReference type="ARBA" id="ARBA00004496"/>
    </source>
</evidence>
<evidence type="ECO:0000256" key="11">
    <source>
        <dbReference type="ARBA" id="ARBA00022840"/>
    </source>
</evidence>
<dbReference type="GO" id="GO:0005524">
    <property type="term" value="F:ATP binding"/>
    <property type="evidence" value="ECO:0007669"/>
    <property type="project" value="UniProtKB-UniRule"/>
</dbReference>
<evidence type="ECO:0000256" key="10">
    <source>
        <dbReference type="ARBA" id="ARBA00022777"/>
    </source>
</evidence>
<dbReference type="EC" id="2.7.1.33" evidence="6 16"/>
<comment type="pathway">
    <text evidence="4 16">Cofactor biosynthesis; coenzyme A biosynthesis; CoA from (R)-pantothenate: step 1/5.</text>
</comment>
<evidence type="ECO:0000256" key="5">
    <source>
        <dbReference type="ARBA" id="ARBA00011738"/>
    </source>
</evidence>
<feature type="binding site" evidence="16">
    <location>
        <begin position="6"/>
        <end position="13"/>
    </location>
    <ligand>
        <name>ATP</name>
        <dbReference type="ChEBI" id="CHEBI:30616"/>
    </ligand>
</feature>
<comment type="catalytic activity">
    <reaction evidence="1 16">
        <text>(R)-pantothenate + ATP = (R)-4'-phosphopantothenate + ADP + H(+)</text>
        <dbReference type="Rhea" id="RHEA:16373"/>
        <dbReference type="ChEBI" id="CHEBI:10986"/>
        <dbReference type="ChEBI" id="CHEBI:15378"/>
        <dbReference type="ChEBI" id="CHEBI:29032"/>
        <dbReference type="ChEBI" id="CHEBI:30616"/>
        <dbReference type="ChEBI" id="CHEBI:456216"/>
        <dbReference type="EC" id="2.7.1.33"/>
    </reaction>
</comment>
<dbReference type="GO" id="GO:0004594">
    <property type="term" value="F:pantothenate kinase activity"/>
    <property type="evidence" value="ECO:0007669"/>
    <property type="project" value="UniProtKB-UniRule"/>
</dbReference>
<dbReference type="EMBL" id="AP023326">
    <property type="protein sequence ID" value="BCI67909.1"/>
    <property type="molecule type" value="Genomic_DNA"/>
</dbReference>
<feature type="binding site" evidence="16">
    <location>
        <position position="129"/>
    </location>
    <ligand>
        <name>K(+)</name>
        <dbReference type="ChEBI" id="CHEBI:29103"/>
    </ligand>
</feature>
<reference evidence="17 18" key="1">
    <citation type="submission" date="2020-07" db="EMBL/GenBank/DDBJ databases">
        <title>Complete Genome Sequence of an acetic acid bacterium, Acetobacter aceti JCM20276.</title>
        <authorList>
            <person name="Hirose Y."/>
            <person name="Mihara H."/>
        </authorList>
    </citation>
    <scope>NUCLEOTIDE SEQUENCE [LARGE SCALE GENOMIC DNA]</scope>
    <source>
        <strain evidence="17 18">JCM20276</strain>
    </source>
</reference>
<dbReference type="HAMAP" id="MF_01274">
    <property type="entry name" value="Pantothen_kinase_3"/>
    <property type="match status" value="1"/>
</dbReference>
<dbReference type="NCBIfam" id="TIGR00671">
    <property type="entry name" value="baf"/>
    <property type="match status" value="1"/>
</dbReference>
<dbReference type="AlphaFoldDB" id="A0A6S6PKJ9"/>
<name>A0A6S6PKJ9_ACEAC</name>
<dbReference type="GO" id="GO:0015937">
    <property type="term" value="P:coenzyme A biosynthetic process"/>
    <property type="evidence" value="ECO:0007669"/>
    <property type="project" value="UniProtKB-UniRule"/>
</dbReference>
<comment type="function">
    <text evidence="16">Catalyzes the phosphorylation of pantothenate (Pan), the first step in CoA biosynthesis.</text>
</comment>
<keyword evidence="8 16" id="KW-0808">Transferase</keyword>
<dbReference type="Pfam" id="PF03309">
    <property type="entry name" value="Pan_kinase"/>
    <property type="match status" value="1"/>
</dbReference>
<evidence type="ECO:0000256" key="16">
    <source>
        <dbReference type="HAMAP-Rule" id="MF_01274"/>
    </source>
</evidence>
<sequence length="271" mass="29392">MLLVIDAGNTNAVFAVDDGEKWRGTWRISMQTQRTSDEYAVWLLTLLQNEGIAPEDITGAAIGTVVPAAFYHLRQLCRQYFNVEPLVASPRLDWGFQIALDNPTEVGVDRLLNGLAAQRLYGGPLVVIDFGTATTFDVVAADGTYLGGVIAPGINLSVEALHMAAARLPRIGIGRPEGGLVIGKNTNMAMRSGVFWGYVGLLEGLVERIKREFGAPMKVLATGGLAPLFSEGTQVFDHIDPELTINGLRFLFERNPEPPLHTITDSTQEEG</sequence>
<keyword evidence="9 16" id="KW-0547">Nucleotide-binding</keyword>
<evidence type="ECO:0000256" key="12">
    <source>
        <dbReference type="ARBA" id="ARBA00022958"/>
    </source>
</evidence>
<dbReference type="InterPro" id="IPR043129">
    <property type="entry name" value="ATPase_NBD"/>
</dbReference>
<evidence type="ECO:0000256" key="15">
    <source>
        <dbReference type="ARBA" id="ARBA00040883"/>
    </source>
</evidence>
<comment type="similarity">
    <text evidence="14 16">Belongs to the type III pantothenate kinase family.</text>
</comment>
<dbReference type="GO" id="GO:0005737">
    <property type="term" value="C:cytoplasm"/>
    <property type="evidence" value="ECO:0007669"/>
    <property type="project" value="UniProtKB-SubCell"/>
</dbReference>
<feature type="binding site" evidence="16">
    <location>
        <position position="132"/>
    </location>
    <ligand>
        <name>ATP</name>
        <dbReference type="ChEBI" id="CHEBI:30616"/>
    </ligand>
</feature>
<gene>
    <name evidence="16 17" type="primary">coaX</name>
    <name evidence="17" type="ORF">AAJCM20276_25330</name>
</gene>
<evidence type="ECO:0000256" key="6">
    <source>
        <dbReference type="ARBA" id="ARBA00012102"/>
    </source>
</evidence>
<evidence type="ECO:0000313" key="18">
    <source>
        <dbReference type="Proteomes" id="UP000515220"/>
    </source>
</evidence>
<dbReference type="NCBIfam" id="NF009844">
    <property type="entry name" value="PRK13318.1-2"/>
    <property type="match status" value="1"/>
</dbReference>
<organism evidence="17 18">
    <name type="scientific">Acetobacter aceti</name>
    <dbReference type="NCBI Taxonomy" id="435"/>
    <lineage>
        <taxon>Bacteria</taxon>
        <taxon>Pseudomonadati</taxon>
        <taxon>Pseudomonadota</taxon>
        <taxon>Alphaproteobacteria</taxon>
        <taxon>Acetobacterales</taxon>
        <taxon>Acetobacteraceae</taxon>
        <taxon>Acetobacter</taxon>
        <taxon>Acetobacter subgen. Acetobacter</taxon>
    </lineage>
</organism>
<evidence type="ECO:0000256" key="14">
    <source>
        <dbReference type="ARBA" id="ARBA00038036"/>
    </source>
</evidence>
<dbReference type="InterPro" id="IPR004619">
    <property type="entry name" value="Type_III_PanK"/>
</dbReference>
<evidence type="ECO:0000256" key="4">
    <source>
        <dbReference type="ARBA" id="ARBA00005225"/>
    </source>
</evidence>
<dbReference type="UniPathway" id="UPA00241">
    <property type="reaction ID" value="UER00352"/>
</dbReference>
<dbReference type="Proteomes" id="UP000515220">
    <property type="component" value="Chromosome"/>
</dbReference>
<evidence type="ECO:0000256" key="2">
    <source>
        <dbReference type="ARBA" id="ARBA00001958"/>
    </source>
</evidence>
<dbReference type="PANTHER" id="PTHR34265">
    <property type="entry name" value="TYPE III PANTOTHENATE KINASE"/>
    <property type="match status" value="1"/>
</dbReference>
<comment type="subunit">
    <text evidence="5 16">Homodimer.</text>
</comment>
<evidence type="ECO:0000256" key="9">
    <source>
        <dbReference type="ARBA" id="ARBA00022741"/>
    </source>
</evidence>
<accession>A0A6S6PKJ9</accession>
<dbReference type="NCBIfam" id="NF009855">
    <property type="entry name" value="PRK13321.1"/>
    <property type="match status" value="1"/>
</dbReference>
<dbReference type="RefSeq" id="WP_010667116.1">
    <property type="nucleotide sequence ID" value="NZ_AP023326.1"/>
</dbReference>
<protein>
    <recommendedName>
        <fullName evidence="15 16">Type III pantothenate kinase</fullName>
        <ecNumber evidence="6 16">2.7.1.33</ecNumber>
    </recommendedName>
    <alternativeName>
        <fullName evidence="16">PanK-III</fullName>
    </alternativeName>
    <alternativeName>
        <fullName evidence="16">Pantothenic acid kinase</fullName>
    </alternativeName>
</protein>
<keyword evidence="12 16" id="KW-0630">Potassium</keyword>
<dbReference type="CDD" id="cd24015">
    <property type="entry name" value="ASKHA_NBD_PanK-III"/>
    <property type="match status" value="1"/>
</dbReference>
<feature type="active site" description="Proton acceptor" evidence="16">
    <location>
        <position position="109"/>
    </location>
</feature>
<evidence type="ECO:0000256" key="8">
    <source>
        <dbReference type="ARBA" id="ARBA00022679"/>
    </source>
</evidence>
<proteinExistence type="inferred from homology"/>
<evidence type="ECO:0000313" key="17">
    <source>
        <dbReference type="EMBL" id="BCI67909.1"/>
    </source>
</evidence>
<comment type="subcellular location">
    <subcellularLocation>
        <location evidence="3 16">Cytoplasm</location>
    </subcellularLocation>
</comment>
<dbReference type="SUPFAM" id="SSF53067">
    <property type="entry name" value="Actin-like ATPase domain"/>
    <property type="match status" value="2"/>
</dbReference>
<feature type="binding site" evidence="16">
    <location>
        <begin position="107"/>
        <end position="110"/>
    </location>
    <ligand>
        <name>substrate</name>
    </ligand>
</feature>
<keyword evidence="11 16" id="KW-0067">ATP-binding</keyword>
<comment type="caution">
    <text evidence="16">Lacks conserved residue(s) required for the propagation of feature annotation.</text>
</comment>
<dbReference type="PANTHER" id="PTHR34265:SF1">
    <property type="entry name" value="TYPE III PANTOTHENATE KINASE"/>
    <property type="match status" value="1"/>
</dbReference>
<keyword evidence="13 16" id="KW-0173">Coenzyme A biosynthesis</keyword>
<dbReference type="GO" id="GO:0046872">
    <property type="term" value="F:metal ion binding"/>
    <property type="evidence" value="ECO:0007669"/>
    <property type="project" value="UniProtKB-KW"/>
</dbReference>
<evidence type="ECO:0000256" key="1">
    <source>
        <dbReference type="ARBA" id="ARBA00001206"/>
    </source>
</evidence>
<feature type="binding site" evidence="16">
    <location>
        <position position="186"/>
    </location>
    <ligand>
        <name>substrate</name>
    </ligand>
</feature>
<keyword evidence="10 16" id="KW-0418">Kinase</keyword>
<keyword evidence="7 16" id="KW-0963">Cytoplasm</keyword>
<comment type="cofactor">
    <cofactor evidence="2">
        <name>K(+)</name>
        <dbReference type="ChEBI" id="CHEBI:29103"/>
    </cofactor>
</comment>
<evidence type="ECO:0000256" key="7">
    <source>
        <dbReference type="ARBA" id="ARBA00022490"/>
    </source>
</evidence>
<comment type="cofactor">
    <cofactor evidence="16">
        <name>NH4(+)</name>
        <dbReference type="ChEBI" id="CHEBI:28938"/>
    </cofactor>
    <cofactor evidence="16">
        <name>K(+)</name>
        <dbReference type="ChEBI" id="CHEBI:29103"/>
    </cofactor>
    <text evidence="16">A monovalent cation. Ammonium or potassium.</text>
</comment>
<keyword evidence="16" id="KW-0479">Metal-binding</keyword>
<dbReference type="Gene3D" id="3.30.420.40">
    <property type="match status" value="2"/>
</dbReference>